<evidence type="ECO:0000256" key="5">
    <source>
        <dbReference type="ARBA" id="ARBA00023136"/>
    </source>
</evidence>
<dbReference type="GO" id="GO:0005886">
    <property type="term" value="C:plasma membrane"/>
    <property type="evidence" value="ECO:0007669"/>
    <property type="project" value="TreeGrafter"/>
</dbReference>
<dbReference type="CDD" id="cd03127">
    <property type="entry name" value="tetraspanin_LEL"/>
    <property type="match status" value="1"/>
</dbReference>
<dbReference type="InterPro" id="IPR000301">
    <property type="entry name" value="Tetraspanin_animals"/>
</dbReference>
<name>A0AA36DCN8_9BILA</name>
<evidence type="ECO:0000256" key="3">
    <source>
        <dbReference type="ARBA" id="ARBA00022692"/>
    </source>
</evidence>
<gene>
    <name evidence="8" type="ORF">MSPICULIGERA_LOCUS22335</name>
</gene>
<feature type="transmembrane region" description="Helical" evidence="7">
    <location>
        <begin position="91"/>
        <end position="117"/>
    </location>
</feature>
<evidence type="ECO:0000256" key="7">
    <source>
        <dbReference type="RuleBase" id="RU361218"/>
    </source>
</evidence>
<proteinExistence type="inferred from homology"/>
<feature type="transmembrane region" description="Helical" evidence="7">
    <location>
        <begin position="61"/>
        <end position="84"/>
    </location>
</feature>
<comment type="subcellular location">
    <subcellularLocation>
        <location evidence="1 7">Membrane</location>
        <topology evidence="1 7">Multi-pass membrane protein</topology>
    </subcellularLocation>
</comment>
<keyword evidence="5 7" id="KW-0472">Membrane</keyword>
<evidence type="ECO:0000256" key="4">
    <source>
        <dbReference type="ARBA" id="ARBA00022989"/>
    </source>
</evidence>
<dbReference type="PIRSF" id="PIRSF002419">
    <property type="entry name" value="Tetraspanin"/>
    <property type="match status" value="1"/>
</dbReference>
<comment type="caution">
    <text evidence="8">The sequence shown here is derived from an EMBL/GenBank/DDBJ whole genome shotgun (WGS) entry which is preliminary data.</text>
</comment>
<dbReference type="InterPro" id="IPR008952">
    <property type="entry name" value="Tetraspanin_EC2_sf"/>
</dbReference>
<dbReference type="Pfam" id="PF00335">
    <property type="entry name" value="Tetraspanin"/>
    <property type="match status" value="1"/>
</dbReference>
<protein>
    <recommendedName>
        <fullName evidence="7">Tetraspanin</fullName>
    </recommendedName>
</protein>
<dbReference type="SUPFAM" id="SSF48652">
    <property type="entry name" value="Tetraspanin"/>
    <property type="match status" value="1"/>
</dbReference>
<keyword evidence="4 7" id="KW-1133">Transmembrane helix</keyword>
<keyword evidence="9" id="KW-1185">Reference proteome</keyword>
<dbReference type="PANTHER" id="PTHR19282:SF534">
    <property type="entry name" value="TETRASPANIN FAMILY-RELATED"/>
    <property type="match status" value="1"/>
</dbReference>
<comment type="similarity">
    <text evidence="2 7">Belongs to the tetraspanin (TM4SF) family.</text>
</comment>
<evidence type="ECO:0000256" key="6">
    <source>
        <dbReference type="PIRSR" id="PIRSR002419-1"/>
    </source>
</evidence>
<evidence type="ECO:0000256" key="2">
    <source>
        <dbReference type="ARBA" id="ARBA00006840"/>
    </source>
</evidence>
<sequence>MVVGCGNKCIKYFFWLLNFLFFVLGGVICGLALWMRFDQQWQQRIQGLIQINISTINFDQFYWLLYIVAAFGLILFILGGLGCCGSCCESICVIGIYFTLVGILFVLEIAGGVYLVINKDNIRNNLANVWRTELVANYQSNSVIRDTLDNIQRQMSCCGATGCSDYQSIPQSCTTCFSGNTYAVQGCAYALFDTFTSNMVIVLVIAIAILVVEFIALVFACCTCCAVKSKRNTI</sequence>
<dbReference type="AlphaFoldDB" id="A0AA36DCN8"/>
<evidence type="ECO:0000313" key="8">
    <source>
        <dbReference type="EMBL" id="CAJ0584276.1"/>
    </source>
</evidence>
<organism evidence="8 9">
    <name type="scientific">Mesorhabditis spiculigera</name>
    <dbReference type="NCBI Taxonomy" id="96644"/>
    <lineage>
        <taxon>Eukaryota</taxon>
        <taxon>Metazoa</taxon>
        <taxon>Ecdysozoa</taxon>
        <taxon>Nematoda</taxon>
        <taxon>Chromadorea</taxon>
        <taxon>Rhabditida</taxon>
        <taxon>Rhabditina</taxon>
        <taxon>Rhabditomorpha</taxon>
        <taxon>Rhabditoidea</taxon>
        <taxon>Rhabditidae</taxon>
        <taxon>Mesorhabditinae</taxon>
        <taxon>Mesorhabditis</taxon>
    </lineage>
</organism>
<evidence type="ECO:0000313" key="9">
    <source>
        <dbReference type="Proteomes" id="UP001177023"/>
    </source>
</evidence>
<keyword evidence="3 7" id="KW-0812">Transmembrane</keyword>
<keyword evidence="6" id="KW-1015">Disulfide bond</keyword>
<dbReference type="PRINTS" id="PR00259">
    <property type="entry name" value="TMFOUR"/>
</dbReference>
<dbReference type="PANTHER" id="PTHR19282">
    <property type="entry name" value="TETRASPANIN"/>
    <property type="match status" value="1"/>
</dbReference>
<feature type="non-terminal residue" evidence="8">
    <location>
        <position position="1"/>
    </location>
</feature>
<dbReference type="InterPro" id="IPR018499">
    <property type="entry name" value="Tetraspanin/Peripherin"/>
</dbReference>
<reference evidence="8" key="1">
    <citation type="submission" date="2023-06" db="EMBL/GenBank/DDBJ databases">
        <authorList>
            <person name="Delattre M."/>
        </authorList>
    </citation>
    <scope>NUCLEOTIDE SEQUENCE</scope>
    <source>
        <strain evidence="8">AF72</strain>
    </source>
</reference>
<feature type="transmembrane region" description="Helical" evidence="7">
    <location>
        <begin position="199"/>
        <end position="227"/>
    </location>
</feature>
<dbReference type="Gene3D" id="1.10.1450.10">
    <property type="entry name" value="Tetraspanin"/>
    <property type="match status" value="1"/>
</dbReference>
<feature type="disulfide bond" evidence="6">
    <location>
        <begin position="157"/>
        <end position="187"/>
    </location>
</feature>
<dbReference type="Proteomes" id="UP001177023">
    <property type="component" value="Unassembled WGS sequence"/>
</dbReference>
<evidence type="ECO:0000256" key="1">
    <source>
        <dbReference type="ARBA" id="ARBA00004141"/>
    </source>
</evidence>
<dbReference type="EMBL" id="CATQJA010002690">
    <property type="protein sequence ID" value="CAJ0584276.1"/>
    <property type="molecule type" value="Genomic_DNA"/>
</dbReference>
<accession>A0AA36DCN8</accession>
<feature type="transmembrane region" description="Helical" evidence="7">
    <location>
        <begin position="12"/>
        <end position="34"/>
    </location>
</feature>
<feature type="disulfide bond" evidence="6">
    <location>
        <begin position="158"/>
        <end position="173"/>
    </location>
</feature>